<evidence type="ECO:0000256" key="1">
    <source>
        <dbReference type="SAM" id="Phobius"/>
    </source>
</evidence>
<protein>
    <submittedName>
        <fullName evidence="2">Protein of unassigned function</fullName>
    </submittedName>
</protein>
<feature type="transmembrane region" description="Helical" evidence="1">
    <location>
        <begin position="170"/>
        <end position="188"/>
    </location>
</feature>
<keyword evidence="1" id="KW-0472">Membrane</keyword>
<feature type="transmembrane region" description="Helical" evidence="1">
    <location>
        <begin position="137"/>
        <end position="158"/>
    </location>
</feature>
<keyword evidence="1" id="KW-1133">Transmembrane helix</keyword>
<dbReference type="RefSeq" id="WP_052083551.1">
    <property type="nucleotide sequence ID" value="NZ_CP003811.1"/>
</dbReference>
<dbReference type="HOGENOM" id="CLU_109314_0_0_5"/>
<name>A0A089NQP4_9HYPH</name>
<feature type="transmembrane region" description="Helical" evidence="1">
    <location>
        <begin position="200"/>
        <end position="223"/>
    </location>
</feature>
<evidence type="ECO:0000313" key="2">
    <source>
        <dbReference type="EMBL" id="AIQ88850.1"/>
    </source>
</evidence>
<feature type="transmembrane region" description="Helical" evidence="1">
    <location>
        <begin position="40"/>
        <end position="60"/>
    </location>
</feature>
<dbReference type="KEGG" id="mor:MOC_1095"/>
<dbReference type="AlphaFoldDB" id="A0A089NQP4"/>
<gene>
    <name evidence="2" type="ORF">MOC_1095</name>
</gene>
<dbReference type="Pfam" id="PF06532">
    <property type="entry name" value="NrsF"/>
    <property type="match status" value="1"/>
</dbReference>
<evidence type="ECO:0000313" key="3">
    <source>
        <dbReference type="Proteomes" id="UP000029492"/>
    </source>
</evidence>
<organism evidence="2 3">
    <name type="scientific">Methylobacterium oryzae CBMB20</name>
    <dbReference type="NCBI Taxonomy" id="693986"/>
    <lineage>
        <taxon>Bacteria</taxon>
        <taxon>Pseudomonadati</taxon>
        <taxon>Pseudomonadota</taxon>
        <taxon>Alphaproteobacteria</taxon>
        <taxon>Hyphomicrobiales</taxon>
        <taxon>Methylobacteriaceae</taxon>
        <taxon>Methylobacterium</taxon>
    </lineage>
</organism>
<proteinExistence type="predicted"/>
<feature type="transmembrane region" description="Helical" evidence="1">
    <location>
        <begin position="104"/>
        <end position="125"/>
    </location>
</feature>
<dbReference type="STRING" id="693986.MOC_1095"/>
<sequence>MPGEGSNRAGGDLSRYDRLVEELAGGLEPVRPLPTPEARAALWLGVTLVVGVVLAAWIGTGGFMLRMHVPDLALAAVGAVLTAITAAFAAFATSVPGRSSRWALLPLPPLALWVGASGLGCLRDWIAPGADVPGEHTITGCFSFLICVSVPLSVLIVVMLRRACPLRPNLTAALGGLAVAAAAAALLMPVHPHDATATDLLFHAAAVTIVIAANGLAGGRLLGRHSGAG</sequence>
<accession>A0A089NQP4</accession>
<dbReference type="EMBL" id="CP003811">
    <property type="protein sequence ID" value="AIQ88850.1"/>
    <property type="molecule type" value="Genomic_DNA"/>
</dbReference>
<dbReference type="InterPro" id="IPR009495">
    <property type="entry name" value="NrsF"/>
</dbReference>
<dbReference type="Proteomes" id="UP000029492">
    <property type="component" value="Chromosome"/>
</dbReference>
<reference evidence="2 3" key="1">
    <citation type="journal article" date="2014" name="PLoS ONE">
        <title>Genome Information of Methylobacterium oryzae, a Plant-Probiotic Methylotroph in the Phyllosphere.</title>
        <authorList>
            <person name="Kwak M.J."/>
            <person name="Jeong H."/>
            <person name="Madhaiyan M."/>
            <person name="Lee Y."/>
            <person name="Sa T.M."/>
            <person name="Oh T.K."/>
            <person name="Kim J.F."/>
        </authorList>
    </citation>
    <scope>NUCLEOTIDE SEQUENCE [LARGE SCALE GENOMIC DNA]</scope>
    <source>
        <strain evidence="2 3">CBMB20</strain>
    </source>
</reference>
<dbReference type="eggNOG" id="COG4944">
    <property type="taxonomic scope" value="Bacteria"/>
</dbReference>
<keyword evidence="3" id="KW-1185">Reference proteome</keyword>
<keyword evidence="1" id="KW-0812">Transmembrane</keyword>
<feature type="transmembrane region" description="Helical" evidence="1">
    <location>
        <begin position="72"/>
        <end position="92"/>
    </location>
</feature>